<evidence type="ECO:0000313" key="5">
    <source>
        <dbReference type="Proteomes" id="UP000324106"/>
    </source>
</evidence>
<keyword evidence="2" id="KW-0732">Signal</keyword>
<evidence type="ECO:0000256" key="2">
    <source>
        <dbReference type="SAM" id="SignalP"/>
    </source>
</evidence>
<dbReference type="InterPro" id="IPR006626">
    <property type="entry name" value="PbH1"/>
</dbReference>
<dbReference type="InterPro" id="IPR011050">
    <property type="entry name" value="Pectin_lyase_fold/virulence"/>
</dbReference>
<feature type="signal peptide" evidence="2">
    <location>
        <begin position="1"/>
        <end position="29"/>
    </location>
</feature>
<dbReference type="PROSITE" id="PS51257">
    <property type="entry name" value="PROKAR_LIPOPROTEIN"/>
    <property type="match status" value="1"/>
</dbReference>
<feature type="region of interest" description="Disordered" evidence="1">
    <location>
        <begin position="35"/>
        <end position="57"/>
    </location>
</feature>
<feature type="chain" id="PRO_5039015592" description="Right handed beta helix domain-containing protein" evidence="2">
    <location>
        <begin position="30"/>
        <end position="526"/>
    </location>
</feature>
<dbReference type="SUPFAM" id="SSF51126">
    <property type="entry name" value="Pectin lyase-like"/>
    <property type="match status" value="1"/>
</dbReference>
<reference evidence="4 5" key="1">
    <citation type="submission" date="2018-05" db="EMBL/GenBank/DDBJ databases">
        <title>Streptomyces venezuelae.</title>
        <authorList>
            <person name="Kim W."/>
            <person name="Lee N."/>
            <person name="Cho B.-K."/>
        </authorList>
    </citation>
    <scope>NUCLEOTIDE SEQUENCE [LARGE SCALE GENOMIC DNA]</scope>
    <source>
        <strain evidence="4 5">ATCC 15068</strain>
    </source>
</reference>
<evidence type="ECO:0000256" key="1">
    <source>
        <dbReference type="SAM" id="MobiDB-lite"/>
    </source>
</evidence>
<gene>
    <name evidence="4" type="ORF">DEJ46_02585</name>
</gene>
<dbReference type="Pfam" id="PF13229">
    <property type="entry name" value="Beta_helix"/>
    <property type="match status" value="1"/>
</dbReference>
<protein>
    <recommendedName>
        <fullName evidence="3">Right handed beta helix domain-containing protein</fullName>
    </recommendedName>
</protein>
<dbReference type="Proteomes" id="UP000324106">
    <property type="component" value="Chromosome"/>
</dbReference>
<evidence type="ECO:0000313" key="4">
    <source>
        <dbReference type="EMBL" id="QES18129.1"/>
    </source>
</evidence>
<evidence type="ECO:0000259" key="3">
    <source>
        <dbReference type="Pfam" id="PF13229"/>
    </source>
</evidence>
<dbReference type="Gene3D" id="2.160.20.10">
    <property type="entry name" value="Single-stranded right-handed beta-helix, Pectin lyase-like"/>
    <property type="match status" value="2"/>
</dbReference>
<feature type="compositionally biased region" description="Low complexity" evidence="1">
    <location>
        <begin position="46"/>
        <end position="57"/>
    </location>
</feature>
<name>A0A5P2AP64_STRVZ</name>
<proteinExistence type="predicted"/>
<sequence length="526" mass="56391">MVIERRRRTVPTAPPVRLPGLLPVLLLLAATGCTGTADAPAKPTRTSSASGAPAASGAPSTAVARVCAAPEAGPAKAPAGAVTVDPAVVGDLAAKTGSSPPNTTFWLRPGTHRLEADPYAQVVPKEGNTYLGAPGAVLDGRRTNQYAFGGTARDVTIRHLTVQRFVAPNNEGVVNHDMADGWVIEHARIQDNSGAGLMAGARQQVRASCLRGNGQYGMNAYKTGDSVKGLVVEGNEVVGNNTDDWERRQPGCGCTAGIKFWAVDGADIRGNWVHDNRGAGLWADTNNNDFRFEDNVIEANDGAALIYETSYNAVIRNNTIRRNNVVEGRGHAEDGDDFPYGTVYVSESGGEPRVPARTDRIEIYGNVLENNWSGITLWENADRFCNSPSNTSTGYCTLLVKDAARCAPPAIAAAPLRDDCRWKTQRVDVHGNRFVLDKAALDCTVGCDRMAVVANSGTSPEWSPYKGERVSEAITRGQRNRWRDNVYLGPWTFVAHAPGRTLDFGDWQGAPYRQDAGSTFRARDGG</sequence>
<dbReference type="OrthoDB" id="3491333at2"/>
<dbReference type="InterPro" id="IPR012334">
    <property type="entry name" value="Pectin_lyas_fold"/>
</dbReference>
<dbReference type="InterPro" id="IPR039448">
    <property type="entry name" value="Beta_helix"/>
</dbReference>
<dbReference type="AlphaFoldDB" id="A0A5P2AP64"/>
<dbReference type="EMBL" id="CP029194">
    <property type="protein sequence ID" value="QES18129.1"/>
    <property type="molecule type" value="Genomic_DNA"/>
</dbReference>
<feature type="domain" description="Right handed beta helix" evidence="3">
    <location>
        <begin position="176"/>
        <end position="324"/>
    </location>
</feature>
<accession>A0A5P2AP64</accession>
<dbReference type="SMART" id="SM00710">
    <property type="entry name" value="PbH1"/>
    <property type="match status" value="6"/>
</dbReference>
<organism evidence="4 5">
    <name type="scientific">Streptomyces venezuelae</name>
    <dbReference type="NCBI Taxonomy" id="54571"/>
    <lineage>
        <taxon>Bacteria</taxon>
        <taxon>Bacillati</taxon>
        <taxon>Actinomycetota</taxon>
        <taxon>Actinomycetes</taxon>
        <taxon>Kitasatosporales</taxon>
        <taxon>Streptomycetaceae</taxon>
        <taxon>Streptomyces</taxon>
    </lineage>
</organism>